<evidence type="ECO:0000256" key="2">
    <source>
        <dbReference type="SAM" id="Phobius"/>
    </source>
</evidence>
<name>A0A975F4Y5_9SPIR</name>
<feature type="domain" description="Cell envelope-related transcriptional attenuator" evidence="3">
    <location>
        <begin position="90"/>
        <end position="203"/>
    </location>
</feature>
<comment type="similarity">
    <text evidence="1">Belongs to the LytR/CpsA/Psr (LCP) family.</text>
</comment>
<keyword evidence="2" id="KW-0472">Membrane</keyword>
<dbReference type="RefSeq" id="WP_210118997.1">
    <property type="nucleotide sequence ID" value="NZ_CP054142.1"/>
</dbReference>
<dbReference type="EMBL" id="CP054142">
    <property type="protein sequence ID" value="QTQ14328.1"/>
    <property type="molecule type" value="Genomic_DNA"/>
</dbReference>
<feature type="domain" description="LytR/CpsA/Psr regulator C-terminal" evidence="4">
    <location>
        <begin position="299"/>
        <end position="391"/>
    </location>
</feature>
<keyword evidence="2" id="KW-1133">Transmembrane helix</keyword>
<dbReference type="PANTHER" id="PTHR33392">
    <property type="entry name" value="POLYISOPRENYL-TEICHOIC ACID--PEPTIDOGLYCAN TEICHOIC ACID TRANSFERASE TAGU"/>
    <property type="match status" value="1"/>
</dbReference>
<dbReference type="InterPro" id="IPR050922">
    <property type="entry name" value="LytR/CpsA/Psr_CW_biosynth"/>
</dbReference>
<dbReference type="AlphaFoldDB" id="A0A975F4Y5"/>
<sequence length="397" mass="44528">MRLRQEQKGFIFLLLILLIIGSVSLVLYFLLEEDPVGEILEQEQVIKLLIVMEDEGEALFTDVFLYYPLSHVGAMISIPGNTGSIYSSIGRVDRIDRIYSEKGIQVYRSEIEKLIGSSIPFYIVISLKDLQLITDRLGGMRVLVPSPVDALSPEGKRWLLPSGSILLDGDKLAVYLEYFIEDETDSSVAERRQNIIIALLSALNRNASVMFEKNNFKFYEKKFTSNVNANGLRDLLREISKVDAERIVPQTVTGMRRIVDGNELLFPFYDGQLIKDVVMQTVNSLVSETMTLSGRVYVLEIKNGTTVQGLAHNTAALLRSAGYDILRTLNASSNDIEKTEIIDHIGNADAAKSLGNFIRCNNIREEDIQLSGDMSDENRNVDFTIILGGDFDGRYVH</sequence>
<dbReference type="Proteomes" id="UP000671908">
    <property type="component" value="Chromosome"/>
</dbReference>
<reference evidence="5 6" key="1">
    <citation type="journal article" date="2021" name="Microbiol. Resour. Announc.">
        <title>Complete Genome Sequences of Three Human Oral Treponema parvum Isolates.</title>
        <authorList>
            <person name="Zeng H."/>
            <person name="Watt R.M."/>
        </authorList>
    </citation>
    <scope>NUCLEOTIDE SEQUENCE [LARGE SCALE GENOMIC DNA]</scope>
    <source>
        <strain evidence="5 6">ATCC 700770</strain>
    </source>
</reference>
<dbReference type="InterPro" id="IPR027381">
    <property type="entry name" value="LytR/CpsA/Psr_C"/>
</dbReference>
<evidence type="ECO:0000259" key="3">
    <source>
        <dbReference type="Pfam" id="PF03816"/>
    </source>
</evidence>
<dbReference type="InterPro" id="IPR004474">
    <property type="entry name" value="LytR_CpsA_psr"/>
</dbReference>
<dbReference type="Gene3D" id="3.30.70.2390">
    <property type="match status" value="1"/>
</dbReference>
<dbReference type="Gene3D" id="3.40.630.190">
    <property type="entry name" value="LCP protein"/>
    <property type="match status" value="1"/>
</dbReference>
<evidence type="ECO:0000313" key="6">
    <source>
        <dbReference type="Proteomes" id="UP000671908"/>
    </source>
</evidence>
<dbReference type="Pfam" id="PF03816">
    <property type="entry name" value="LytR_cpsA_psr"/>
    <property type="match status" value="1"/>
</dbReference>
<protein>
    <submittedName>
        <fullName evidence="5">LCP family protein</fullName>
    </submittedName>
</protein>
<keyword evidence="2" id="KW-0812">Transmembrane</keyword>
<accession>A0A975F4Y5</accession>
<gene>
    <name evidence="5" type="ORF">HRQ91_07615</name>
</gene>
<keyword evidence="6" id="KW-1185">Reference proteome</keyword>
<proteinExistence type="inferred from homology"/>
<dbReference type="Pfam" id="PF13399">
    <property type="entry name" value="LytR_C"/>
    <property type="match status" value="1"/>
</dbReference>
<dbReference type="PANTHER" id="PTHR33392:SF6">
    <property type="entry name" value="POLYISOPRENYL-TEICHOIC ACID--PEPTIDOGLYCAN TEICHOIC ACID TRANSFERASE TAGU"/>
    <property type="match status" value="1"/>
</dbReference>
<organism evidence="5 6">
    <name type="scientific">Treponema parvum</name>
    <dbReference type="NCBI Taxonomy" id="138851"/>
    <lineage>
        <taxon>Bacteria</taxon>
        <taxon>Pseudomonadati</taxon>
        <taxon>Spirochaetota</taxon>
        <taxon>Spirochaetia</taxon>
        <taxon>Spirochaetales</taxon>
        <taxon>Treponemataceae</taxon>
        <taxon>Treponema</taxon>
    </lineage>
</organism>
<dbReference type="KEGG" id="tpav:HRQ91_07615"/>
<feature type="transmembrane region" description="Helical" evidence="2">
    <location>
        <begin position="12"/>
        <end position="31"/>
    </location>
</feature>
<evidence type="ECO:0000256" key="1">
    <source>
        <dbReference type="ARBA" id="ARBA00006068"/>
    </source>
</evidence>
<evidence type="ECO:0000259" key="4">
    <source>
        <dbReference type="Pfam" id="PF13399"/>
    </source>
</evidence>
<evidence type="ECO:0000313" key="5">
    <source>
        <dbReference type="EMBL" id="QTQ14328.1"/>
    </source>
</evidence>